<name>Q1IKN5_KORVE</name>
<sequence>MTSQEYLQSLRSYLKSLPAETREEILLEISSHIQDALSQPGAALDAILARLGPPDRVAAAYRDNLLLRRARLSISPVVMARTVARLATKGIFGFVVFLCATVGYCVGGGFVLVALCKPIFPNHTGMWIGGPESFTMGVQFFPPAPPAHEALGNYIIPLALFLGCLLILVTTMVIRFVLRTSRQWEVQLALPQQRAAQAG</sequence>
<keyword evidence="3" id="KW-1185">Reference proteome</keyword>
<feature type="transmembrane region" description="Helical" evidence="1">
    <location>
        <begin position="154"/>
        <end position="178"/>
    </location>
</feature>
<reference evidence="2 3" key="1">
    <citation type="journal article" date="2009" name="Appl. Environ. Microbiol.">
        <title>Three genomes from the phylum Acidobacteria provide insight into the lifestyles of these microorganisms in soils.</title>
        <authorList>
            <person name="Ward N.L."/>
            <person name="Challacombe J.F."/>
            <person name="Janssen P.H."/>
            <person name="Henrissat B."/>
            <person name="Coutinho P.M."/>
            <person name="Wu M."/>
            <person name="Xie G."/>
            <person name="Haft D.H."/>
            <person name="Sait M."/>
            <person name="Badger J."/>
            <person name="Barabote R.D."/>
            <person name="Bradley B."/>
            <person name="Brettin T.S."/>
            <person name="Brinkac L.M."/>
            <person name="Bruce D."/>
            <person name="Creasy T."/>
            <person name="Daugherty S.C."/>
            <person name="Davidsen T.M."/>
            <person name="DeBoy R.T."/>
            <person name="Detter J.C."/>
            <person name="Dodson R.J."/>
            <person name="Durkin A.S."/>
            <person name="Ganapathy A."/>
            <person name="Gwinn-Giglio M."/>
            <person name="Han C.S."/>
            <person name="Khouri H."/>
            <person name="Kiss H."/>
            <person name="Kothari S.P."/>
            <person name="Madupu R."/>
            <person name="Nelson K.E."/>
            <person name="Nelson W.C."/>
            <person name="Paulsen I."/>
            <person name="Penn K."/>
            <person name="Ren Q."/>
            <person name="Rosovitz M.J."/>
            <person name="Selengut J.D."/>
            <person name="Shrivastava S."/>
            <person name="Sullivan S.A."/>
            <person name="Tapia R."/>
            <person name="Thompson L.S."/>
            <person name="Watkins K.L."/>
            <person name="Yang Q."/>
            <person name="Yu C."/>
            <person name="Zafar N."/>
            <person name="Zhou L."/>
            <person name="Kuske C.R."/>
        </authorList>
    </citation>
    <scope>NUCLEOTIDE SEQUENCE [LARGE SCALE GENOMIC DNA]</scope>
    <source>
        <strain evidence="2 3">Ellin345</strain>
    </source>
</reference>
<evidence type="ECO:0000313" key="3">
    <source>
        <dbReference type="Proteomes" id="UP000002432"/>
    </source>
</evidence>
<evidence type="ECO:0000256" key="1">
    <source>
        <dbReference type="SAM" id="Phobius"/>
    </source>
</evidence>
<evidence type="ECO:0000313" key="2">
    <source>
        <dbReference type="EMBL" id="ABF42565.1"/>
    </source>
</evidence>
<keyword evidence="1" id="KW-0472">Membrane</keyword>
<dbReference type="EnsemblBacteria" id="ABF42565">
    <property type="protein sequence ID" value="ABF42565"/>
    <property type="gene ID" value="Acid345_3564"/>
</dbReference>
<keyword evidence="1" id="KW-0812">Transmembrane</keyword>
<accession>Q1IKN5</accession>
<dbReference type="KEGG" id="aba:Acid345_3564"/>
<organism evidence="2 3">
    <name type="scientific">Koribacter versatilis (strain Ellin345)</name>
    <dbReference type="NCBI Taxonomy" id="204669"/>
    <lineage>
        <taxon>Bacteria</taxon>
        <taxon>Pseudomonadati</taxon>
        <taxon>Acidobacteriota</taxon>
        <taxon>Terriglobia</taxon>
        <taxon>Terriglobales</taxon>
        <taxon>Candidatus Korobacteraceae</taxon>
        <taxon>Candidatus Korobacter</taxon>
    </lineage>
</organism>
<dbReference type="Pfam" id="PF22564">
    <property type="entry name" value="HAAS"/>
    <property type="match status" value="1"/>
</dbReference>
<proteinExistence type="predicted"/>
<dbReference type="RefSeq" id="WP_011524364.1">
    <property type="nucleotide sequence ID" value="NC_008009.1"/>
</dbReference>
<feature type="transmembrane region" description="Helical" evidence="1">
    <location>
        <begin position="91"/>
        <end position="115"/>
    </location>
</feature>
<keyword evidence="1" id="KW-1133">Transmembrane helix</keyword>
<dbReference type="OrthoDB" id="1358731at2"/>
<dbReference type="Proteomes" id="UP000002432">
    <property type="component" value="Chromosome"/>
</dbReference>
<dbReference type="HOGENOM" id="CLU_1431877_0_0_0"/>
<protein>
    <submittedName>
        <fullName evidence="2">Membrane protein</fullName>
    </submittedName>
</protein>
<dbReference type="STRING" id="204669.Acid345_3564"/>
<dbReference type="EMBL" id="CP000360">
    <property type="protein sequence ID" value="ABF42565.1"/>
    <property type="molecule type" value="Genomic_DNA"/>
</dbReference>
<dbReference type="AlphaFoldDB" id="Q1IKN5"/>
<dbReference type="eggNOG" id="COG4709">
    <property type="taxonomic scope" value="Bacteria"/>
</dbReference>
<gene>
    <name evidence="2" type="ordered locus">Acid345_3564</name>
</gene>